<keyword evidence="3" id="KW-0808">Transferase</keyword>
<feature type="domain" description="N-acetyltransferase" evidence="2">
    <location>
        <begin position="17"/>
        <end position="106"/>
    </location>
</feature>
<dbReference type="InterPro" id="IPR016181">
    <property type="entry name" value="Acyl_CoA_acyltransferase"/>
</dbReference>
<gene>
    <name evidence="3" type="ORF">NCTC11661_00407</name>
</gene>
<reference evidence="3 4" key="1">
    <citation type="submission" date="2018-06" db="EMBL/GenBank/DDBJ databases">
        <authorList>
            <consortium name="Pathogen Informatics"/>
            <person name="Doyle S."/>
        </authorList>
    </citation>
    <scope>NUCLEOTIDE SEQUENCE [LARGE SCALE GENOMIC DNA]</scope>
    <source>
        <strain evidence="3 4">NCTC11661</strain>
    </source>
</reference>
<evidence type="ECO:0000259" key="1">
    <source>
        <dbReference type="PROSITE" id="PS51186"/>
    </source>
</evidence>
<dbReference type="Proteomes" id="UP000255515">
    <property type="component" value="Unassembled WGS sequence"/>
</dbReference>
<accession>A0A376BYN3</accession>
<organism evidence="3 4">
    <name type="scientific">Bergeyella zoohelcum</name>
    <dbReference type="NCBI Taxonomy" id="1015"/>
    <lineage>
        <taxon>Bacteria</taxon>
        <taxon>Pseudomonadati</taxon>
        <taxon>Bacteroidota</taxon>
        <taxon>Flavobacteriia</taxon>
        <taxon>Flavobacteriales</taxon>
        <taxon>Weeksellaceae</taxon>
        <taxon>Bergeyella</taxon>
    </lineage>
</organism>
<proteinExistence type="predicted"/>
<dbReference type="PROSITE" id="PS51186">
    <property type="entry name" value="GNAT"/>
    <property type="match status" value="1"/>
</dbReference>
<dbReference type="InterPro" id="IPR031165">
    <property type="entry name" value="GNAT_YJDJ"/>
</dbReference>
<dbReference type="GO" id="GO:0016747">
    <property type="term" value="F:acyltransferase activity, transferring groups other than amino-acyl groups"/>
    <property type="evidence" value="ECO:0007669"/>
    <property type="project" value="InterPro"/>
</dbReference>
<dbReference type="PROSITE" id="PS51729">
    <property type="entry name" value="GNAT_YJDJ"/>
    <property type="match status" value="1"/>
</dbReference>
<evidence type="ECO:0000313" key="4">
    <source>
        <dbReference type="Proteomes" id="UP000255515"/>
    </source>
</evidence>
<dbReference type="SUPFAM" id="SSF55729">
    <property type="entry name" value="Acyl-CoA N-acyltransferases (Nat)"/>
    <property type="match status" value="1"/>
</dbReference>
<evidence type="ECO:0000259" key="2">
    <source>
        <dbReference type="PROSITE" id="PS51729"/>
    </source>
</evidence>
<dbReference type="Pfam" id="PF14542">
    <property type="entry name" value="Acetyltransf_CG"/>
    <property type="match status" value="1"/>
</dbReference>
<protein>
    <submittedName>
        <fullName evidence="3">Acetyltransferase (GNAT) family</fullName>
    </submittedName>
</protein>
<dbReference type="InterPro" id="IPR000182">
    <property type="entry name" value="GNAT_dom"/>
</dbReference>
<feature type="domain" description="N-acetyltransferase" evidence="1">
    <location>
        <begin position="1"/>
        <end position="108"/>
    </location>
</feature>
<dbReference type="AlphaFoldDB" id="A0A376BYN3"/>
<name>A0A376BYN3_9FLAO</name>
<sequence>MIFDINKKKRIMRYENQRQGNGGVILLFSDENIEIGRCTYMVIPSESKLIISFVLVHKEFEGKGMGKLLVEAAIQFARENGWKIFPHCSYAHSVMKKMDHVKDILIPH</sequence>
<dbReference type="CDD" id="cd04301">
    <property type="entry name" value="NAT_SF"/>
    <property type="match status" value="1"/>
</dbReference>
<dbReference type="EMBL" id="UFTJ01000001">
    <property type="protein sequence ID" value="SSZ46753.1"/>
    <property type="molecule type" value="Genomic_DNA"/>
</dbReference>
<dbReference type="Gene3D" id="3.40.630.30">
    <property type="match status" value="1"/>
</dbReference>
<evidence type="ECO:0000313" key="3">
    <source>
        <dbReference type="EMBL" id="SSZ46753.1"/>
    </source>
</evidence>